<accession>G3MPG7</accession>
<organism evidence="1">
    <name type="scientific">Amblyomma maculatum</name>
    <name type="common">Gulf Coast tick</name>
    <dbReference type="NCBI Taxonomy" id="34609"/>
    <lineage>
        <taxon>Eukaryota</taxon>
        <taxon>Metazoa</taxon>
        <taxon>Ecdysozoa</taxon>
        <taxon>Arthropoda</taxon>
        <taxon>Chelicerata</taxon>
        <taxon>Arachnida</taxon>
        <taxon>Acari</taxon>
        <taxon>Parasitiformes</taxon>
        <taxon>Ixodida</taxon>
        <taxon>Ixodoidea</taxon>
        <taxon>Ixodidae</taxon>
        <taxon>Amblyomminae</taxon>
        <taxon>Amblyomma</taxon>
    </lineage>
</organism>
<dbReference type="AlphaFoldDB" id="G3MPG7"/>
<protein>
    <submittedName>
        <fullName evidence="1">Uncharacterized protein</fullName>
    </submittedName>
</protein>
<evidence type="ECO:0000313" key="1">
    <source>
        <dbReference type="EMBL" id="AEO35385.1"/>
    </source>
</evidence>
<sequence>MKVESLIRQAYKAALGLPHSTSTERLVALGVHNTLSELCEAHLVSQLGRLTRTNAGRSILYRLHVCEQLPERDAKTHLPTHIRTALFIKPLPKNMHPAQHEGRRMARARALHAKYGRHVNAAYVDAAEYRHTQIQAFALAAVNGNGSPLAAASIASTSSETAEEAAVALAIANTSADIIFSDSKTAIRNFAIGRITSTSPPHPPKPPLPPG</sequence>
<proteinExistence type="evidence at transcript level"/>
<reference evidence="1" key="1">
    <citation type="journal article" date="2011" name="PLoS ONE">
        <title>A deep insight into the sialotranscriptome of the gulf coast tick, Amblyomma maculatum.</title>
        <authorList>
            <person name="Karim S."/>
            <person name="Singh P."/>
            <person name="Ribeiro J.M."/>
        </authorList>
    </citation>
    <scope>NUCLEOTIDE SEQUENCE</scope>
    <source>
        <tissue evidence="1">Salivary gland</tissue>
    </source>
</reference>
<dbReference type="EMBL" id="JO843768">
    <property type="protein sequence ID" value="AEO35385.1"/>
    <property type="molecule type" value="mRNA"/>
</dbReference>
<name>G3MPG7_AMBMU</name>